<protein>
    <submittedName>
        <fullName evidence="1">Uncharacterized protein</fullName>
    </submittedName>
</protein>
<organism evidence="1 2">
    <name type="scientific">Geoglobus ahangari</name>
    <dbReference type="NCBI Taxonomy" id="113653"/>
    <lineage>
        <taxon>Archaea</taxon>
        <taxon>Methanobacteriati</taxon>
        <taxon>Methanobacteriota</taxon>
        <taxon>Archaeoglobi</taxon>
        <taxon>Archaeoglobales</taxon>
        <taxon>Archaeoglobaceae</taxon>
        <taxon>Geoglobus</taxon>
    </lineage>
</organism>
<name>A0A0F7IJ57_9EURY</name>
<dbReference type="KEGG" id="gah:GAH_00390"/>
<keyword evidence="2" id="KW-1185">Reference proteome</keyword>
<dbReference type="Proteomes" id="UP000034723">
    <property type="component" value="Chromosome"/>
</dbReference>
<gene>
    <name evidence="1" type="ORF">GAH_00390</name>
</gene>
<evidence type="ECO:0000313" key="1">
    <source>
        <dbReference type="EMBL" id="AKG92257.1"/>
    </source>
</evidence>
<sequence length="39" mass="4894">MKGRKRFDEFDDFKPLSDEEFEELLNAPRKKYRKPKIKY</sequence>
<dbReference type="InParanoid" id="A0A0F7IJ57"/>
<dbReference type="EMBL" id="CP011267">
    <property type="protein sequence ID" value="AKG92257.1"/>
    <property type="molecule type" value="Genomic_DNA"/>
</dbReference>
<reference evidence="1 2" key="1">
    <citation type="submission" date="2015-04" db="EMBL/GenBank/DDBJ databases">
        <title>The complete genome sequence of the hyperthermophilic, obligate iron-reducing archaeon Geoglobus ahangari strain 234T.</title>
        <authorList>
            <person name="Manzella M.P."/>
            <person name="Holmes D.E."/>
            <person name="Rocheleau J.M."/>
            <person name="Chung A."/>
            <person name="Reguera G."/>
            <person name="Kashefi K."/>
        </authorList>
    </citation>
    <scope>NUCLEOTIDE SEQUENCE [LARGE SCALE GENOMIC DNA]</scope>
    <source>
        <strain evidence="1 2">234</strain>
    </source>
</reference>
<dbReference type="HOGENOM" id="CLU_3302594_0_0_2"/>
<proteinExistence type="predicted"/>
<accession>A0A0F7IJ57</accession>
<dbReference type="STRING" id="113653.GAH_00390"/>
<evidence type="ECO:0000313" key="2">
    <source>
        <dbReference type="Proteomes" id="UP000034723"/>
    </source>
</evidence>
<dbReference type="AlphaFoldDB" id="A0A0F7IJ57"/>